<evidence type="ECO:0000313" key="2">
    <source>
        <dbReference type="EMBL" id="RIA88519.1"/>
    </source>
</evidence>
<evidence type="ECO:0000259" key="1">
    <source>
        <dbReference type="SMART" id="SM00382"/>
    </source>
</evidence>
<dbReference type="EMBL" id="QKYT01000260">
    <property type="protein sequence ID" value="RIA88519.1"/>
    <property type="molecule type" value="Genomic_DNA"/>
</dbReference>
<dbReference type="InterPro" id="IPR011579">
    <property type="entry name" value="ATPase_dom"/>
</dbReference>
<dbReference type="InterPro" id="IPR003593">
    <property type="entry name" value="AAA+_ATPase"/>
</dbReference>
<dbReference type="OrthoDB" id="511599at2759"/>
<dbReference type="AlphaFoldDB" id="A0A397SUC5"/>
<organism evidence="2 3">
    <name type="scientific">Glomus cerebriforme</name>
    <dbReference type="NCBI Taxonomy" id="658196"/>
    <lineage>
        <taxon>Eukaryota</taxon>
        <taxon>Fungi</taxon>
        <taxon>Fungi incertae sedis</taxon>
        <taxon>Mucoromycota</taxon>
        <taxon>Glomeromycotina</taxon>
        <taxon>Glomeromycetes</taxon>
        <taxon>Glomerales</taxon>
        <taxon>Glomeraceae</taxon>
        <taxon>Glomus</taxon>
    </lineage>
</organism>
<keyword evidence="2" id="KW-0378">Hydrolase</keyword>
<dbReference type="PANTHER" id="PTHR36168">
    <property type="entry name" value="CHROMOSOME 1, WHOLE GENOME SHOTGUN SEQUENCE"/>
    <property type="match status" value="1"/>
</dbReference>
<gene>
    <name evidence="2" type="ORF">C1645_852672</name>
</gene>
<dbReference type="PANTHER" id="PTHR36168:SF1">
    <property type="entry name" value="ORC1-LIKE AAA ATPASE DOMAIN-CONTAINING PROTEIN"/>
    <property type="match status" value="1"/>
</dbReference>
<dbReference type="GO" id="GO:0005524">
    <property type="term" value="F:ATP binding"/>
    <property type="evidence" value="ECO:0007669"/>
    <property type="project" value="InterPro"/>
</dbReference>
<dbReference type="SMART" id="SM00382">
    <property type="entry name" value="AAA"/>
    <property type="match status" value="1"/>
</dbReference>
<accession>A0A397SUC5</accession>
<comment type="caution">
    <text evidence="2">The sequence shown here is derived from an EMBL/GenBank/DDBJ whole genome shotgun (WGS) entry which is preliminary data.</text>
</comment>
<dbReference type="STRING" id="658196.A0A397SUC5"/>
<reference evidence="2 3" key="1">
    <citation type="submission" date="2018-06" db="EMBL/GenBank/DDBJ databases">
        <title>Comparative genomics reveals the genomic features of Rhizophagus irregularis, R. cerebriforme, R. diaphanum and Gigaspora rosea, and their symbiotic lifestyle signature.</title>
        <authorList>
            <person name="Morin E."/>
            <person name="San Clemente H."/>
            <person name="Chen E.C.H."/>
            <person name="De La Providencia I."/>
            <person name="Hainaut M."/>
            <person name="Kuo A."/>
            <person name="Kohler A."/>
            <person name="Murat C."/>
            <person name="Tang N."/>
            <person name="Roy S."/>
            <person name="Loubradou J."/>
            <person name="Henrissat B."/>
            <person name="Grigoriev I.V."/>
            <person name="Corradi N."/>
            <person name="Roux C."/>
            <person name="Martin F.M."/>
        </authorList>
    </citation>
    <scope>NUCLEOTIDE SEQUENCE [LARGE SCALE GENOMIC DNA]</scope>
    <source>
        <strain evidence="2 3">DAOM 227022</strain>
    </source>
</reference>
<dbReference type="GO" id="GO:0016787">
    <property type="term" value="F:hydrolase activity"/>
    <property type="evidence" value="ECO:0007669"/>
    <property type="project" value="UniProtKB-KW"/>
</dbReference>
<feature type="domain" description="AAA+ ATPase" evidence="1">
    <location>
        <begin position="97"/>
        <end position="280"/>
    </location>
</feature>
<evidence type="ECO:0000313" key="3">
    <source>
        <dbReference type="Proteomes" id="UP000265703"/>
    </source>
</evidence>
<keyword evidence="3" id="KW-1185">Reference proteome</keyword>
<sequence>MASEPSTSTSEIQTDTTEPSQLEGTILNLIVAGIVGGFAISVDHLYAWYRNSHNESLLNETLEKGTQPDVGISEDKLVPRPVIVERLKKILLPHEDQSNYYVICGEHGTGKTTLTRIASREVGQNKKKGIQGGRGVIYVDIPADIEAFGEAFGKALNFTFEERISVTAQLRKKLLGDTNYEFKPKWKRAMKAFKRASAVYKKNNPCHQPSVIVYDNINCLVHKYPEIIDILQDDAKDNADDRKYIAVFVSSEDSVLRRMESRSSAWSRAKKPVIEIGDLSKEESMKYLTEKRKINEVDAKNIYELVGGRIVDLKTVADDFLAKQPFEVIKRQILMEVEEKFNTAQLLQKQLHHEVGKKAIRALLDSKELSFTTFKEFFNNYEEASKVLETNIFAYHPEKNTVSFQSQSVKCYIQEKADIFIK</sequence>
<dbReference type="InterPro" id="IPR027417">
    <property type="entry name" value="P-loop_NTPase"/>
</dbReference>
<dbReference type="Gene3D" id="3.40.50.300">
    <property type="entry name" value="P-loop containing nucleotide triphosphate hydrolases"/>
    <property type="match status" value="1"/>
</dbReference>
<dbReference type="SUPFAM" id="SSF52540">
    <property type="entry name" value="P-loop containing nucleoside triphosphate hydrolases"/>
    <property type="match status" value="1"/>
</dbReference>
<dbReference type="Proteomes" id="UP000265703">
    <property type="component" value="Unassembled WGS sequence"/>
</dbReference>
<name>A0A397SUC5_9GLOM</name>
<proteinExistence type="predicted"/>
<protein>
    <submittedName>
        <fullName evidence="2">P-loop containing nucleoside triphosphate hydrolase protein</fullName>
    </submittedName>
</protein>
<dbReference type="Pfam" id="PF01637">
    <property type="entry name" value="ATPase_2"/>
    <property type="match status" value="1"/>
</dbReference>